<accession>A0ACB7GYC6</accession>
<evidence type="ECO:0000313" key="1">
    <source>
        <dbReference type="EMBL" id="KAG8643691.1"/>
    </source>
</evidence>
<protein>
    <submittedName>
        <fullName evidence="1">Uncharacterized protein</fullName>
    </submittedName>
</protein>
<reference evidence="2" key="1">
    <citation type="journal article" date="2016" name="Nat. Biotechnol.">
        <title>Sequencing wild and cultivated cassava and related species reveals extensive interspecific hybridization and genetic diversity.</title>
        <authorList>
            <person name="Bredeson J.V."/>
            <person name="Lyons J.B."/>
            <person name="Prochnik S.E."/>
            <person name="Wu G.A."/>
            <person name="Ha C.M."/>
            <person name="Edsinger-Gonzales E."/>
            <person name="Grimwood J."/>
            <person name="Schmutz J."/>
            <person name="Rabbi I.Y."/>
            <person name="Egesi C."/>
            <person name="Nauluvula P."/>
            <person name="Lebot V."/>
            <person name="Ndunguru J."/>
            <person name="Mkamilo G."/>
            <person name="Bart R.S."/>
            <person name="Setter T.L."/>
            <person name="Gleadow R.M."/>
            <person name="Kulakow P."/>
            <person name="Ferguson M.E."/>
            <person name="Rounsley S."/>
            <person name="Rokhsar D.S."/>
        </authorList>
    </citation>
    <scope>NUCLEOTIDE SEQUENCE [LARGE SCALE GENOMIC DNA]</scope>
    <source>
        <strain evidence="2">cv. AM560-2</strain>
    </source>
</reference>
<sequence length="79" mass="9390">MLPIFLQFLRFSFPSFDLRIGAEWWIQHFRNSLSLPSRVPFISCKNYEFLGSMPWMIVLFSLDLEFFGGCWKPCAYTVI</sequence>
<comment type="caution">
    <text evidence="1">The sequence shown here is derived from an EMBL/GenBank/DDBJ whole genome shotgun (WGS) entry which is preliminary data.</text>
</comment>
<organism evidence="1 2">
    <name type="scientific">Manihot esculenta</name>
    <name type="common">Cassava</name>
    <name type="synonym">Jatropha manihot</name>
    <dbReference type="NCBI Taxonomy" id="3983"/>
    <lineage>
        <taxon>Eukaryota</taxon>
        <taxon>Viridiplantae</taxon>
        <taxon>Streptophyta</taxon>
        <taxon>Embryophyta</taxon>
        <taxon>Tracheophyta</taxon>
        <taxon>Spermatophyta</taxon>
        <taxon>Magnoliopsida</taxon>
        <taxon>eudicotyledons</taxon>
        <taxon>Gunneridae</taxon>
        <taxon>Pentapetalae</taxon>
        <taxon>rosids</taxon>
        <taxon>fabids</taxon>
        <taxon>Malpighiales</taxon>
        <taxon>Euphorbiaceae</taxon>
        <taxon>Crotonoideae</taxon>
        <taxon>Manihoteae</taxon>
        <taxon>Manihot</taxon>
    </lineage>
</organism>
<name>A0ACB7GYC6_MANES</name>
<keyword evidence="2" id="KW-1185">Reference proteome</keyword>
<gene>
    <name evidence="1" type="ORF">MANES_11G060183v8</name>
</gene>
<dbReference type="EMBL" id="CM004397">
    <property type="protein sequence ID" value="KAG8643691.1"/>
    <property type="molecule type" value="Genomic_DNA"/>
</dbReference>
<proteinExistence type="predicted"/>
<evidence type="ECO:0000313" key="2">
    <source>
        <dbReference type="Proteomes" id="UP000091857"/>
    </source>
</evidence>
<dbReference type="Proteomes" id="UP000091857">
    <property type="component" value="Chromosome 11"/>
</dbReference>